<evidence type="ECO:0000313" key="14">
    <source>
        <dbReference type="Proteomes" id="UP000001817"/>
    </source>
</evidence>
<dbReference type="Gene3D" id="2.40.50.100">
    <property type="match status" value="1"/>
</dbReference>
<proteinExistence type="inferred from homology"/>
<evidence type="ECO:0000256" key="9">
    <source>
        <dbReference type="SAM" id="MobiDB-lite"/>
    </source>
</evidence>
<evidence type="ECO:0000259" key="11">
    <source>
        <dbReference type="Pfam" id="PF25885"/>
    </source>
</evidence>
<feature type="transmembrane region" description="Helical" evidence="10">
    <location>
        <begin position="26"/>
        <end position="47"/>
    </location>
</feature>
<dbReference type="GO" id="GO:0015721">
    <property type="term" value="P:bile acid and bile salt transport"/>
    <property type="evidence" value="ECO:0007669"/>
    <property type="project" value="UniProtKB-ARBA"/>
</dbReference>
<keyword evidence="7 10" id="KW-1133">Transmembrane helix</keyword>
<dbReference type="Gene3D" id="2.40.30.170">
    <property type="match status" value="1"/>
</dbReference>
<evidence type="ECO:0000256" key="8">
    <source>
        <dbReference type="ARBA" id="ARBA00023136"/>
    </source>
</evidence>
<evidence type="ECO:0000256" key="7">
    <source>
        <dbReference type="ARBA" id="ARBA00022989"/>
    </source>
</evidence>
<dbReference type="Pfam" id="PF25885">
    <property type="entry name" value="HH_EMRA"/>
    <property type="match status" value="1"/>
</dbReference>
<protein>
    <submittedName>
        <fullName evidence="13">MFS efflux system, membrane fusion protein, EmrA subfamily</fullName>
    </submittedName>
</protein>
<dbReference type="InterPro" id="IPR058634">
    <property type="entry name" value="AaeA-lik-b-barrel"/>
</dbReference>
<dbReference type="GO" id="GO:1990961">
    <property type="term" value="P:xenobiotic detoxification by transmembrane export across the plasma membrane"/>
    <property type="evidence" value="ECO:0007669"/>
    <property type="project" value="InterPro"/>
</dbReference>
<dbReference type="STRING" id="266265.Bxe_A2816"/>
<evidence type="ECO:0000256" key="6">
    <source>
        <dbReference type="ARBA" id="ARBA00022692"/>
    </source>
</evidence>
<dbReference type="OrthoDB" id="9811754at2"/>
<evidence type="ECO:0000256" key="4">
    <source>
        <dbReference type="ARBA" id="ARBA00022475"/>
    </source>
</evidence>
<dbReference type="AlphaFoldDB" id="Q140U2"/>
<comment type="similarity">
    <text evidence="2">Belongs to the membrane fusion protein (MFP) (TC 8.A.1) family.</text>
</comment>
<dbReference type="NCBIfam" id="TIGR00998">
    <property type="entry name" value="8a0101"/>
    <property type="match status" value="1"/>
</dbReference>
<evidence type="ECO:0000313" key="13">
    <source>
        <dbReference type="EMBL" id="ABE30147.1"/>
    </source>
</evidence>
<name>Q140U2_PARXL</name>
<feature type="region of interest" description="Disordered" evidence="9">
    <location>
        <begin position="1"/>
        <end position="20"/>
    </location>
</feature>
<dbReference type="PANTHER" id="PTHR30386:SF19">
    <property type="entry name" value="MULTIDRUG EXPORT PROTEIN EMRA-RELATED"/>
    <property type="match status" value="1"/>
</dbReference>
<dbReference type="InterPro" id="IPR050739">
    <property type="entry name" value="MFP"/>
</dbReference>
<dbReference type="GO" id="GO:0042910">
    <property type="term" value="F:xenobiotic transmembrane transporter activity"/>
    <property type="evidence" value="ECO:0007669"/>
    <property type="project" value="InterPro"/>
</dbReference>
<dbReference type="PANTHER" id="PTHR30386">
    <property type="entry name" value="MEMBRANE FUSION SUBUNIT OF EMRAB-TOLC MULTIDRUG EFFLUX PUMP"/>
    <property type="match status" value="1"/>
</dbReference>
<reference evidence="13 14" key="1">
    <citation type="journal article" date="2006" name="Proc. Natl. Acad. Sci. U.S.A.">
        <title>Burkholderia xenovorans LB400 harbors a multi-replicon, 9.73-Mbp genome shaped for versatility.</title>
        <authorList>
            <person name="Chain P.S."/>
            <person name="Denef V.J."/>
            <person name="Konstantinidis K.T."/>
            <person name="Vergez L.M."/>
            <person name="Agullo L."/>
            <person name="Reyes V.L."/>
            <person name="Hauser L."/>
            <person name="Cordova M."/>
            <person name="Gomez L."/>
            <person name="Gonzalez M."/>
            <person name="Land M."/>
            <person name="Lao V."/>
            <person name="Larimer F."/>
            <person name="LiPuma J.J."/>
            <person name="Mahenthiralingam E."/>
            <person name="Malfatti S.A."/>
            <person name="Marx C.J."/>
            <person name="Parnell J.J."/>
            <person name="Ramette A."/>
            <person name="Richardson P."/>
            <person name="Seeger M."/>
            <person name="Smith D."/>
            <person name="Spilker T."/>
            <person name="Sul W.J."/>
            <person name="Tsoi T.V."/>
            <person name="Ulrich L.E."/>
            <person name="Zhulin I.B."/>
            <person name="Tiedje J.M."/>
        </authorList>
    </citation>
    <scope>NUCLEOTIDE SEQUENCE [LARGE SCALE GENOMIC DNA]</scope>
    <source>
        <strain evidence="13 14">LB400</strain>
    </source>
</reference>
<dbReference type="KEGG" id="bxe:Bxe_A2816"/>
<dbReference type="Proteomes" id="UP000001817">
    <property type="component" value="Chromosome 1"/>
</dbReference>
<keyword evidence="5" id="KW-0997">Cell inner membrane</keyword>
<keyword evidence="8 10" id="KW-0472">Membrane</keyword>
<keyword evidence="14" id="KW-1185">Reference proteome</keyword>
<evidence type="ECO:0000256" key="2">
    <source>
        <dbReference type="ARBA" id="ARBA00009477"/>
    </source>
</evidence>
<evidence type="ECO:0000256" key="10">
    <source>
        <dbReference type="SAM" id="Phobius"/>
    </source>
</evidence>
<evidence type="ECO:0000259" key="12">
    <source>
        <dbReference type="Pfam" id="PF25963"/>
    </source>
</evidence>
<comment type="subcellular location">
    <subcellularLocation>
        <location evidence="1">Cell inner membrane</location>
        <topology evidence="1">Single-pass membrane protein</topology>
    </subcellularLocation>
</comment>
<accession>Q140U2</accession>
<dbReference type="GO" id="GO:0005886">
    <property type="term" value="C:plasma membrane"/>
    <property type="evidence" value="ECO:0007669"/>
    <property type="project" value="UniProtKB-SubCell"/>
</dbReference>
<keyword evidence="3" id="KW-0813">Transport</keyword>
<feature type="region of interest" description="Disordered" evidence="9">
    <location>
        <begin position="388"/>
        <end position="413"/>
    </location>
</feature>
<gene>
    <name evidence="13" type="ORF">Bxe_A2816</name>
</gene>
<dbReference type="Pfam" id="PF25963">
    <property type="entry name" value="Beta-barrel_AAEA"/>
    <property type="match status" value="1"/>
</dbReference>
<sequence>MSTPQQPAATNTQPAQPANNGKRKRMMTLLVIVILIAAIAYGLYYFLVARFHEDTDDAYVNGNVVQITPQVTGTVVAVNADDTQTVKAGDPLVVLDPADARVALEQAEANLAQTVRQVRGLFADDNQYQAQVAQRQSDLSRAQDDLKRRLTVAQTGAVSQEEISHARDAVKSAQAAVDAAQQQLASNRALTANTTIANHPNVQAAAAKVRDAYLSNARNNLPAPVTGYVAKRSVQVGQRVSPGTPLMAIVPLGGVWVDANFKEVQLKHMRIGQPVELTADVYGSSVVFHGKVVGFSAGTGSAFSLLPAQNATGNWIKVVQRLPVRIALDPKELEQHPLRIGLSMQADVTIKDDNGGQLGEAPNTVYQTNVFEKYGDQADAEIARIISENAGPNGGSQKSAQAGGAKPAAAKLM</sequence>
<dbReference type="InterPro" id="IPR058633">
    <property type="entry name" value="EmrA/FarA_HH"/>
</dbReference>
<dbReference type="RefSeq" id="WP_011487850.1">
    <property type="nucleotide sequence ID" value="NC_007951.1"/>
</dbReference>
<dbReference type="GO" id="GO:0046677">
    <property type="term" value="P:response to antibiotic"/>
    <property type="evidence" value="ECO:0007669"/>
    <property type="project" value="UniProtKB-ARBA"/>
</dbReference>
<feature type="compositionally biased region" description="Low complexity" evidence="9">
    <location>
        <begin position="395"/>
        <end position="413"/>
    </location>
</feature>
<dbReference type="PATRIC" id="fig|266265.5.peg.1675"/>
<dbReference type="Gene3D" id="1.10.287.470">
    <property type="entry name" value="Helix hairpin bin"/>
    <property type="match status" value="1"/>
</dbReference>
<evidence type="ECO:0000256" key="1">
    <source>
        <dbReference type="ARBA" id="ARBA00004377"/>
    </source>
</evidence>
<dbReference type="InterPro" id="IPR005694">
    <property type="entry name" value="MFP_proteobact"/>
</dbReference>
<keyword evidence="4" id="KW-1003">Cell membrane</keyword>
<dbReference type="eggNOG" id="COG1566">
    <property type="taxonomic scope" value="Bacteria"/>
</dbReference>
<keyword evidence="6 10" id="KW-0812">Transmembrane</keyword>
<dbReference type="KEGG" id="bxb:DR64_498"/>
<organism evidence="13 14">
    <name type="scientific">Paraburkholderia xenovorans (strain LB400)</name>
    <dbReference type="NCBI Taxonomy" id="266265"/>
    <lineage>
        <taxon>Bacteria</taxon>
        <taxon>Pseudomonadati</taxon>
        <taxon>Pseudomonadota</taxon>
        <taxon>Betaproteobacteria</taxon>
        <taxon>Burkholderiales</taxon>
        <taxon>Burkholderiaceae</taxon>
        <taxon>Paraburkholderia</taxon>
    </lineage>
</organism>
<dbReference type="SUPFAM" id="SSF111369">
    <property type="entry name" value="HlyD-like secretion proteins"/>
    <property type="match status" value="3"/>
</dbReference>
<dbReference type="EMBL" id="CP000270">
    <property type="protein sequence ID" value="ABE30147.1"/>
    <property type="molecule type" value="Genomic_DNA"/>
</dbReference>
<dbReference type="FunFam" id="2.40.30.170:FF:000003">
    <property type="entry name" value="Multidrug resistance protein A"/>
    <property type="match status" value="1"/>
</dbReference>
<feature type="domain" description="Multidrug export protein EmrA/FarA alpha-helical hairpin" evidence="11">
    <location>
        <begin position="99"/>
        <end position="218"/>
    </location>
</feature>
<evidence type="ECO:0000256" key="5">
    <source>
        <dbReference type="ARBA" id="ARBA00022519"/>
    </source>
</evidence>
<evidence type="ECO:0000256" key="3">
    <source>
        <dbReference type="ARBA" id="ARBA00022448"/>
    </source>
</evidence>
<feature type="domain" description="p-hydroxybenzoic acid efflux pump subunit AaeA-like beta-barrel" evidence="12">
    <location>
        <begin position="256"/>
        <end position="335"/>
    </location>
</feature>